<dbReference type="EMBL" id="RZUL01000001">
    <property type="protein sequence ID" value="RVT43218.1"/>
    <property type="molecule type" value="Genomic_DNA"/>
</dbReference>
<sequence length="202" mass="22242">MLFPIHEPQLKNIQHIFYVVYPMTIGHTGPQGTAGRGTDMLENIGIYEAARMVHVVASTLFAGGMASDLVAHAYWRKQVFPASARLLFGKFVFADTWLTPVMIVSILGSGFWMIWASGMNPLQSLWLGASLVLFGLSGIAFGARLMPLQKAIYAQSQSSKDRPAAPTEREALTRLDAQWNRWALVIGVLTLVVLLLMIGKPQ</sequence>
<dbReference type="Proteomes" id="UP000282977">
    <property type="component" value="Unassembled WGS sequence"/>
</dbReference>
<comment type="caution">
    <text evidence="2">The sequence shown here is derived from an EMBL/GenBank/DDBJ whole genome shotgun (WGS) entry which is preliminary data.</text>
</comment>
<feature type="transmembrane region" description="Helical" evidence="1">
    <location>
        <begin position="52"/>
        <end position="75"/>
    </location>
</feature>
<keyword evidence="1" id="KW-1133">Transmembrane helix</keyword>
<protein>
    <submittedName>
        <fullName evidence="2">DUF2269 family protein</fullName>
    </submittedName>
</protein>
<organism evidence="2 3">
    <name type="scientific">Sphingobium algorifonticola</name>
    <dbReference type="NCBI Taxonomy" id="2008318"/>
    <lineage>
        <taxon>Bacteria</taxon>
        <taxon>Pseudomonadati</taxon>
        <taxon>Pseudomonadota</taxon>
        <taxon>Alphaproteobacteria</taxon>
        <taxon>Sphingomonadales</taxon>
        <taxon>Sphingomonadaceae</taxon>
        <taxon>Sphingobium</taxon>
    </lineage>
</organism>
<evidence type="ECO:0000313" key="3">
    <source>
        <dbReference type="Proteomes" id="UP000282977"/>
    </source>
</evidence>
<dbReference type="OrthoDB" id="9786302at2"/>
<feature type="transmembrane region" description="Helical" evidence="1">
    <location>
        <begin position="126"/>
        <end position="146"/>
    </location>
</feature>
<feature type="transmembrane region" description="Helical" evidence="1">
    <location>
        <begin position="182"/>
        <end position="199"/>
    </location>
</feature>
<dbReference type="RefSeq" id="WP_127688754.1">
    <property type="nucleotide sequence ID" value="NZ_RZUL01000001.1"/>
</dbReference>
<dbReference type="AlphaFoldDB" id="A0A437JBE1"/>
<evidence type="ECO:0000313" key="2">
    <source>
        <dbReference type="EMBL" id="RVT43218.1"/>
    </source>
</evidence>
<evidence type="ECO:0000256" key="1">
    <source>
        <dbReference type="SAM" id="Phobius"/>
    </source>
</evidence>
<keyword evidence="3" id="KW-1185">Reference proteome</keyword>
<proteinExistence type="predicted"/>
<dbReference type="InterPro" id="IPR018729">
    <property type="entry name" value="DUF2269_transmembrane"/>
</dbReference>
<reference evidence="2 3" key="1">
    <citation type="submission" date="2019-01" db="EMBL/GenBank/DDBJ databases">
        <authorList>
            <person name="Chen W.-M."/>
        </authorList>
    </citation>
    <scope>NUCLEOTIDE SEQUENCE [LARGE SCALE GENOMIC DNA]</scope>
    <source>
        <strain evidence="2 3">TLA-22</strain>
    </source>
</reference>
<keyword evidence="1" id="KW-0812">Transmembrane</keyword>
<feature type="transmembrane region" description="Helical" evidence="1">
    <location>
        <begin position="87"/>
        <end position="114"/>
    </location>
</feature>
<gene>
    <name evidence="2" type="ORF">ENE74_00830</name>
</gene>
<name>A0A437JBE1_9SPHN</name>
<accession>A0A437JBE1</accession>
<keyword evidence="1" id="KW-0472">Membrane</keyword>
<dbReference type="Pfam" id="PF10027">
    <property type="entry name" value="DUF2269"/>
    <property type="match status" value="1"/>
</dbReference>